<accession>A0A6A4TFR0</accession>
<evidence type="ECO:0000313" key="1">
    <source>
        <dbReference type="EMBL" id="KAF0046396.1"/>
    </source>
</evidence>
<sequence>MWSGLCGGESWCQRRCRRTEHLHCDPGTLRLWRIEDLRLECRYCYNNRRLFAVFGSSVISCEYVKNSSLVLGSGCDSKTST</sequence>
<dbReference type="Proteomes" id="UP000438429">
    <property type="component" value="Unassembled WGS sequence"/>
</dbReference>
<dbReference type="EMBL" id="VEVO01000001">
    <property type="protein sequence ID" value="KAF0046396.1"/>
    <property type="molecule type" value="Genomic_DNA"/>
</dbReference>
<name>A0A6A4TFR0_SCOMX</name>
<evidence type="ECO:0000313" key="2">
    <source>
        <dbReference type="Proteomes" id="UP000438429"/>
    </source>
</evidence>
<comment type="caution">
    <text evidence="1">The sequence shown here is derived from an EMBL/GenBank/DDBJ whole genome shotgun (WGS) entry which is preliminary data.</text>
</comment>
<protein>
    <submittedName>
        <fullName evidence="1">Uncharacterized protein</fullName>
    </submittedName>
</protein>
<gene>
    <name evidence="1" type="ORF">F2P81_000029</name>
</gene>
<dbReference type="AlphaFoldDB" id="A0A6A4TFR0"/>
<organism evidence="1 2">
    <name type="scientific">Scophthalmus maximus</name>
    <name type="common">Turbot</name>
    <name type="synonym">Psetta maxima</name>
    <dbReference type="NCBI Taxonomy" id="52904"/>
    <lineage>
        <taxon>Eukaryota</taxon>
        <taxon>Metazoa</taxon>
        <taxon>Chordata</taxon>
        <taxon>Craniata</taxon>
        <taxon>Vertebrata</taxon>
        <taxon>Euteleostomi</taxon>
        <taxon>Actinopterygii</taxon>
        <taxon>Neopterygii</taxon>
        <taxon>Teleostei</taxon>
        <taxon>Neoteleostei</taxon>
        <taxon>Acanthomorphata</taxon>
        <taxon>Carangaria</taxon>
        <taxon>Pleuronectiformes</taxon>
        <taxon>Pleuronectoidei</taxon>
        <taxon>Scophthalmidae</taxon>
        <taxon>Scophthalmus</taxon>
    </lineage>
</organism>
<reference evidence="1 2" key="1">
    <citation type="submission" date="2019-06" db="EMBL/GenBank/DDBJ databases">
        <title>Draft genomes of female and male turbot (Scophthalmus maximus).</title>
        <authorList>
            <person name="Xu H."/>
            <person name="Xu X.-W."/>
            <person name="Shao C."/>
            <person name="Chen S."/>
        </authorList>
    </citation>
    <scope>NUCLEOTIDE SEQUENCE [LARGE SCALE GENOMIC DNA]</scope>
    <source>
        <strain evidence="1">Ysfricsl-2016a</strain>
        <tissue evidence="1">Blood</tissue>
    </source>
</reference>
<proteinExistence type="predicted"/>